<evidence type="ECO:0000313" key="2">
    <source>
        <dbReference type="Proteomes" id="UP000829196"/>
    </source>
</evidence>
<proteinExistence type="predicted"/>
<gene>
    <name evidence="1" type="ORF">KFK09_014826</name>
</gene>
<dbReference type="Proteomes" id="UP000829196">
    <property type="component" value="Unassembled WGS sequence"/>
</dbReference>
<comment type="caution">
    <text evidence="1">The sequence shown here is derived from an EMBL/GenBank/DDBJ whole genome shotgun (WGS) entry which is preliminary data.</text>
</comment>
<sequence>MFNRVIKQKYGKDIWNFEIKRSSSFSWHIIVDGANFFKPIIRWKIGNKRSRRISKDTWILDRCLNKWSIIGNLLYL</sequence>
<protein>
    <submittedName>
        <fullName evidence="1">Uncharacterized protein</fullName>
    </submittedName>
</protein>
<evidence type="ECO:0000313" key="1">
    <source>
        <dbReference type="EMBL" id="KAI0503883.1"/>
    </source>
</evidence>
<keyword evidence="2" id="KW-1185">Reference proteome</keyword>
<accession>A0A8T3B5I0</accession>
<dbReference type="EMBL" id="JAGYWB010000011">
    <property type="protein sequence ID" value="KAI0503883.1"/>
    <property type="molecule type" value="Genomic_DNA"/>
</dbReference>
<dbReference type="AlphaFoldDB" id="A0A8T3B5I0"/>
<organism evidence="1 2">
    <name type="scientific">Dendrobium nobile</name>
    <name type="common">Orchid</name>
    <dbReference type="NCBI Taxonomy" id="94219"/>
    <lineage>
        <taxon>Eukaryota</taxon>
        <taxon>Viridiplantae</taxon>
        <taxon>Streptophyta</taxon>
        <taxon>Embryophyta</taxon>
        <taxon>Tracheophyta</taxon>
        <taxon>Spermatophyta</taxon>
        <taxon>Magnoliopsida</taxon>
        <taxon>Liliopsida</taxon>
        <taxon>Asparagales</taxon>
        <taxon>Orchidaceae</taxon>
        <taxon>Epidendroideae</taxon>
        <taxon>Malaxideae</taxon>
        <taxon>Dendrobiinae</taxon>
        <taxon>Dendrobium</taxon>
    </lineage>
</organism>
<name>A0A8T3B5I0_DENNO</name>
<reference evidence="1" key="1">
    <citation type="journal article" date="2022" name="Front. Genet.">
        <title>Chromosome-Scale Assembly of the Dendrobium nobile Genome Provides Insights Into the Molecular Mechanism of the Biosynthesis of the Medicinal Active Ingredient of Dendrobium.</title>
        <authorList>
            <person name="Xu Q."/>
            <person name="Niu S.-C."/>
            <person name="Li K.-L."/>
            <person name="Zheng P.-J."/>
            <person name="Zhang X.-J."/>
            <person name="Jia Y."/>
            <person name="Liu Y."/>
            <person name="Niu Y.-X."/>
            <person name="Yu L.-H."/>
            <person name="Chen D.-F."/>
            <person name="Zhang G.-Q."/>
        </authorList>
    </citation>
    <scope>NUCLEOTIDE SEQUENCE</scope>
    <source>
        <tissue evidence="1">Leaf</tissue>
    </source>
</reference>